<dbReference type="STRING" id="1448318.A0A319EG22"/>
<keyword evidence="2" id="KW-0274">FAD</keyword>
<accession>A0A319EG22</accession>
<keyword evidence="1" id="KW-0285">Flavoprotein</keyword>
<dbReference type="Gene3D" id="3.30.9.10">
    <property type="entry name" value="D-Amino Acid Oxidase, subunit A, domain 2"/>
    <property type="match status" value="1"/>
</dbReference>
<keyword evidence="5" id="KW-0732">Signal</keyword>
<dbReference type="SUPFAM" id="SSF51905">
    <property type="entry name" value="FAD/NAD(P)-binding domain"/>
    <property type="match status" value="1"/>
</dbReference>
<dbReference type="Pfam" id="PF01494">
    <property type="entry name" value="FAD_binding_3"/>
    <property type="match status" value="1"/>
</dbReference>
<sequence length="406" mass="45087">MPLKILIVGSGCAGPALAFWLARTGHHVVVVERFPSLRDKGAQIDLRGQGIEVVKRMGLLDIVRSKCVPESGFTLVDSNSVIKASIKANTSGKGRQSLTSEFEIMRGDLVRVFYEATKDNVEYIFGKTVERFEQPDGEKVLAFFSDGTSDTFDLLVGADGQGSRIRKNILPPNAPDPYIHLGIHAAYWFVPRIESDTNTFTTYLAPGGRAIFRRSHSPTESQAYFFLKDSSTDLSSLHRAPIETQKKFWSQRYRGAGWETDRFIEGMKTTDNFYCQEVVQVRTDTWHKGRVVLLGDAAHCPAVITGLGTTSSVIGAYILAGEIDRNPGDLGQALRNYEEKLRPYINEIQNLNTSILNLAFPVTWWGILVLQWVAAVLCFLGIPELISRFASEDTGGWVMPVYEGLG</sequence>
<evidence type="ECO:0000256" key="1">
    <source>
        <dbReference type="ARBA" id="ARBA00022630"/>
    </source>
</evidence>
<feature type="transmembrane region" description="Helical" evidence="4">
    <location>
        <begin position="362"/>
        <end position="382"/>
    </location>
</feature>
<dbReference type="Gene3D" id="3.50.50.60">
    <property type="entry name" value="FAD/NAD(P)-binding domain"/>
    <property type="match status" value="1"/>
</dbReference>
<dbReference type="PANTHER" id="PTHR46865:SF2">
    <property type="entry name" value="MONOOXYGENASE"/>
    <property type="match status" value="1"/>
</dbReference>
<dbReference type="EMBL" id="KZ826329">
    <property type="protein sequence ID" value="PYI09262.1"/>
    <property type="molecule type" value="Genomic_DNA"/>
</dbReference>
<dbReference type="PRINTS" id="PR00420">
    <property type="entry name" value="RNGMNOXGNASE"/>
</dbReference>
<dbReference type="GO" id="GO:0004497">
    <property type="term" value="F:monooxygenase activity"/>
    <property type="evidence" value="ECO:0007669"/>
    <property type="project" value="UniProtKB-KW"/>
</dbReference>
<evidence type="ECO:0000313" key="8">
    <source>
        <dbReference type="Proteomes" id="UP000248423"/>
    </source>
</evidence>
<feature type="chain" id="PRO_5016447940" evidence="5">
    <location>
        <begin position="19"/>
        <end position="406"/>
    </location>
</feature>
<dbReference type="AlphaFoldDB" id="A0A319EG22"/>
<dbReference type="GO" id="GO:0071949">
    <property type="term" value="F:FAD binding"/>
    <property type="evidence" value="ECO:0007669"/>
    <property type="project" value="InterPro"/>
</dbReference>
<dbReference type="InterPro" id="IPR036188">
    <property type="entry name" value="FAD/NAD-bd_sf"/>
</dbReference>
<keyword evidence="4" id="KW-0472">Membrane</keyword>
<protein>
    <submittedName>
        <fullName evidence="7">Monooxygenase</fullName>
    </submittedName>
</protein>
<dbReference type="OrthoDB" id="655030at2759"/>
<dbReference type="Proteomes" id="UP000248423">
    <property type="component" value="Unassembled WGS sequence"/>
</dbReference>
<proteinExistence type="predicted"/>
<keyword evidence="4" id="KW-1133">Transmembrane helix</keyword>
<keyword evidence="7" id="KW-0503">Monooxygenase</keyword>
<dbReference type="PANTHER" id="PTHR46865">
    <property type="entry name" value="OXIDOREDUCTASE-RELATED"/>
    <property type="match status" value="1"/>
</dbReference>
<name>A0A319EG22_ASPSB</name>
<evidence type="ECO:0000256" key="5">
    <source>
        <dbReference type="SAM" id="SignalP"/>
    </source>
</evidence>
<gene>
    <name evidence="7" type="ORF">BO78DRAFT_395095</name>
</gene>
<keyword evidence="8" id="KW-1185">Reference proteome</keyword>
<evidence type="ECO:0000313" key="7">
    <source>
        <dbReference type="EMBL" id="PYI09262.1"/>
    </source>
</evidence>
<reference evidence="7 8" key="1">
    <citation type="submission" date="2018-02" db="EMBL/GenBank/DDBJ databases">
        <title>The genomes of Aspergillus section Nigri reveals drivers in fungal speciation.</title>
        <authorList>
            <consortium name="DOE Joint Genome Institute"/>
            <person name="Vesth T.C."/>
            <person name="Nybo J."/>
            <person name="Theobald S."/>
            <person name="Brandl J."/>
            <person name="Frisvad J.C."/>
            <person name="Nielsen K.F."/>
            <person name="Lyhne E.K."/>
            <person name="Kogle M.E."/>
            <person name="Kuo A."/>
            <person name="Riley R."/>
            <person name="Clum A."/>
            <person name="Nolan M."/>
            <person name="Lipzen A."/>
            <person name="Salamov A."/>
            <person name="Henrissat B."/>
            <person name="Wiebenga A."/>
            <person name="De vries R.P."/>
            <person name="Grigoriev I.V."/>
            <person name="Mortensen U.H."/>
            <person name="Andersen M.R."/>
            <person name="Baker S.E."/>
        </authorList>
    </citation>
    <scope>NUCLEOTIDE SEQUENCE [LARGE SCALE GENOMIC DNA]</scope>
    <source>
        <strain evidence="7 8">CBS 121057</strain>
    </source>
</reference>
<evidence type="ECO:0000256" key="2">
    <source>
        <dbReference type="ARBA" id="ARBA00022827"/>
    </source>
</evidence>
<keyword evidence="4" id="KW-0812">Transmembrane</keyword>
<feature type="signal peptide" evidence="5">
    <location>
        <begin position="1"/>
        <end position="18"/>
    </location>
</feature>
<evidence type="ECO:0000256" key="4">
    <source>
        <dbReference type="SAM" id="Phobius"/>
    </source>
</evidence>
<keyword evidence="3" id="KW-0560">Oxidoreductase</keyword>
<evidence type="ECO:0000256" key="3">
    <source>
        <dbReference type="ARBA" id="ARBA00023002"/>
    </source>
</evidence>
<feature type="domain" description="FAD-binding" evidence="6">
    <location>
        <begin position="4"/>
        <end position="320"/>
    </location>
</feature>
<dbReference type="InterPro" id="IPR002938">
    <property type="entry name" value="FAD-bd"/>
</dbReference>
<dbReference type="InterPro" id="IPR051704">
    <property type="entry name" value="FAD_aromatic-hydroxylase"/>
</dbReference>
<dbReference type="VEuPathDB" id="FungiDB:BO78DRAFT_395095"/>
<organism evidence="7 8">
    <name type="scientific">Aspergillus sclerotiicarbonarius (strain CBS 121057 / IBT 28362)</name>
    <dbReference type="NCBI Taxonomy" id="1448318"/>
    <lineage>
        <taxon>Eukaryota</taxon>
        <taxon>Fungi</taxon>
        <taxon>Dikarya</taxon>
        <taxon>Ascomycota</taxon>
        <taxon>Pezizomycotina</taxon>
        <taxon>Eurotiomycetes</taxon>
        <taxon>Eurotiomycetidae</taxon>
        <taxon>Eurotiales</taxon>
        <taxon>Aspergillaceae</taxon>
        <taxon>Aspergillus</taxon>
        <taxon>Aspergillus subgen. Circumdati</taxon>
    </lineage>
</organism>
<evidence type="ECO:0000259" key="6">
    <source>
        <dbReference type="Pfam" id="PF01494"/>
    </source>
</evidence>